<accession>A0ABX7LPV3</accession>
<dbReference type="InterPro" id="IPR000157">
    <property type="entry name" value="TIR_dom"/>
</dbReference>
<evidence type="ECO:0000313" key="4">
    <source>
        <dbReference type="Proteomes" id="UP000662957"/>
    </source>
</evidence>
<feature type="region of interest" description="Disordered" evidence="1">
    <location>
        <begin position="482"/>
        <end position="511"/>
    </location>
</feature>
<dbReference type="InterPro" id="IPR035897">
    <property type="entry name" value="Toll_tir_struct_dom_sf"/>
</dbReference>
<dbReference type="EMBL" id="CP070968">
    <property type="protein sequence ID" value="QSF54866.1"/>
    <property type="molecule type" value="Genomic_DNA"/>
</dbReference>
<feature type="compositionally biased region" description="Acidic residues" evidence="1">
    <location>
        <begin position="482"/>
        <end position="501"/>
    </location>
</feature>
<feature type="domain" description="TIR" evidence="2">
    <location>
        <begin position="45"/>
        <end position="175"/>
    </location>
</feature>
<dbReference type="Gene3D" id="3.40.50.10140">
    <property type="entry name" value="Toll/interleukin-1 receptor homology (TIR) domain"/>
    <property type="match status" value="1"/>
</dbReference>
<proteinExistence type="predicted"/>
<evidence type="ECO:0000256" key="1">
    <source>
        <dbReference type="SAM" id="MobiDB-lite"/>
    </source>
</evidence>
<sequence length="511" mass="56792">MAARAGINRQRGGTKQEDSLKSRYGSWVIPSSVTSPASQPPAGPGRRLVFISHANPEENDFVKWLGVQLASAGYEVWSDVTKLIGGELFWDDIEDAIRHHTAKFILVVSAAALNKEGVKDEIHLAVTVERGDKIANFLLPVRVDDVPFSDFKANIARKNVIDFKTGWAPALARVFQVLERDGVPKGSVAPADVAAWCLRQSDADQMPRIEPEQLYSNWLPIVSLPPEVSLFSLGVAETAVPSVMAGTRLPWFKYFRLVGTFGTEVDLKLALPEQVIERRYTLPLEDLLAGMPAAMPGVKRADARRMVVNLLRQSWNNAMAAKGLSAFEMADNSVAWFFTKDLIEKDTAYFVDHTGKRRRKAMVGRSEKRGVYWHLGFIAKPVMTGTPHFVMKAAIIFSHDGKTPLDSVEKMHKLRRGFCRNWWNGQWRDLMLAYVAWIGDEDGRLKLPMGDFAEVVVDARPVMFESPVSCADPAVKSRAVVLDDEDETPPEAPVEPDEALEIADLAEPADD</sequence>
<reference evidence="3 4" key="1">
    <citation type="submission" date="2021-02" db="EMBL/GenBank/DDBJ databases">
        <title>Brevundimonas sp. CS1 genome sequence.</title>
        <authorList>
            <person name="Lee K."/>
            <person name="Choi Y.-J."/>
            <person name="Son H.-R."/>
        </authorList>
    </citation>
    <scope>NUCLEOTIDE SEQUENCE [LARGE SCALE GENOMIC DNA]</scope>
    <source>
        <strain evidence="3 4">CS1</strain>
    </source>
</reference>
<dbReference type="RefSeq" id="WP_205682299.1">
    <property type="nucleotide sequence ID" value="NZ_CP070968.1"/>
</dbReference>
<keyword evidence="4" id="KW-1185">Reference proteome</keyword>
<evidence type="ECO:0000259" key="2">
    <source>
        <dbReference type="PROSITE" id="PS50104"/>
    </source>
</evidence>
<evidence type="ECO:0000313" key="3">
    <source>
        <dbReference type="EMBL" id="QSF54866.1"/>
    </source>
</evidence>
<feature type="region of interest" description="Disordered" evidence="1">
    <location>
        <begin position="1"/>
        <end position="23"/>
    </location>
</feature>
<dbReference type="Proteomes" id="UP000662957">
    <property type="component" value="Chromosome"/>
</dbReference>
<dbReference type="Pfam" id="PF13676">
    <property type="entry name" value="TIR_2"/>
    <property type="match status" value="1"/>
</dbReference>
<gene>
    <name evidence="3" type="ORF">JX001_03370</name>
</gene>
<keyword evidence="3" id="KW-0675">Receptor</keyword>
<dbReference type="SUPFAM" id="SSF52200">
    <property type="entry name" value="Toll/Interleukin receptor TIR domain"/>
    <property type="match status" value="1"/>
</dbReference>
<protein>
    <submittedName>
        <fullName evidence="3">Toll/interleukin-1 receptor domain-containing protein</fullName>
    </submittedName>
</protein>
<dbReference type="PROSITE" id="PS50104">
    <property type="entry name" value="TIR"/>
    <property type="match status" value="1"/>
</dbReference>
<organism evidence="3 4">
    <name type="scientific">Brevundimonas fontaquae</name>
    <dbReference type="NCBI Taxonomy" id="2813778"/>
    <lineage>
        <taxon>Bacteria</taxon>
        <taxon>Pseudomonadati</taxon>
        <taxon>Pseudomonadota</taxon>
        <taxon>Alphaproteobacteria</taxon>
        <taxon>Caulobacterales</taxon>
        <taxon>Caulobacteraceae</taxon>
        <taxon>Brevundimonas</taxon>
    </lineage>
</organism>
<name>A0ABX7LPV3_9CAUL</name>